<dbReference type="CDD" id="cd03590">
    <property type="entry name" value="CLECT_DC-SIGN_like"/>
    <property type="match status" value="1"/>
</dbReference>
<dbReference type="PANTHER" id="PTHR45710:SF8">
    <property type="entry name" value="RERATING FAMILY MEMBER 4"/>
    <property type="match status" value="1"/>
</dbReference>
<evidence type="ECO:0000256" key="4">
    <source>
        <dbReference type="SAM" id="MobiDB-lite"/>
    </source>
</evidence>
<evidence type="ECO:0000256" key="3">
    <source>
        <dbReference type="SAM" id="Coils"/>
    </source>
</evidence>
<keyword evidence="8" id="KW-1185">Reference proteome</keyword>
<dbReference type="EMBL" id="JABFDY010000028">
    <property type="protein sequence ID" value="KAF7686743.1"/>
    <property type="molecule type" value="Genomic_DNA"/>
</dbReference>
<dbReference type="InterPro" id="IPR001304">
    <property type="entry name" value="C-type_lectin-like"/>
</dbReference>
<organism evidence="7 8">
    <name type="scientific">Silurus meridionalis</name>
    <name type="common">Southern catfish</name>
    <name type="synonym">Silurus soldatovi meridionalis</name>
    <dbReference type="NCBI Taxonomy" id="175797"/>
    <lineage>
        <taxon>Eukaryota</taxon>
        <taxon>Metazoa</taxon>
        <taxon>Chordata</taxon>
        <taxon>Craniata</taxon>
        <taxon>Vertebrata</taxon>
        <taxon>Euteleostomi</taxon>
        <taxon>Actinopterygii</taxon>
        <taxon>Neopterygii</taxon>
        <taxon>Teleostei</taxon>
        <taxon>Ostariophysi</taxon>
        <taxon>Siluriformes</taxon>
        <taxon>Siluridae</taxon>
        <taxon>Silurus</taxon>
    </lineage>
</organism>
<dbReference type="InterPro" id="IPR016187">
    <property type="entry name" value="CTDL_fold"/>
</dbReference>
<protein>
    <recommendedName>
        <fullName evidence="6">C-type lectin domain-containing protein</fullName>
    </recommendedName>
</protein>
<evidence type="ECO:0000256" key="1">
    <source>
        <dbReference type="ARBA" id="ARBA00004401"/>
    </source>
</evidence>
<reference evidence="7" key="1">
    <citation type="submission" date="2020-08" db="EMBL/GenBank/DDBJ databases">
        <title>Chromosome-level assembly of Southern catfish (Silurus meridionalis) provides insights into visual adaptation to the nocturnal and benthic lifestyles.</title>
        <authorList>
            <person name="Zhang Y."/>
            <person name="Wang D."/>
            <person name="Peng Z."/>
        </authorList>
    </citation>
    <scope>NUCLEOTIDE SEQUENCE</scope>
    <source>
        <strain evidence="7">SWU-2019-XX</strain>
        <tissue evidence="7">Muscle</tissue>
    </source>
</reference>
<proteinExistence type="predicted"/>
<feature type="compositionally biased region" description="Basic and acidic residues" evidence="4">
    <location>
        <begin position="37"/>
        <end position="49"/>
    </location>
</feature>
<dbReference type="InterPro" id="IPR050828">
    <property type="entry name" value="C-type_lectin/matrix_domain"/>
</dbReference>
<feature type="coiled-coil region" evidence="3">
    <location>
        <begin position="133"/>
        <end position="195"/>
    </location>
</feature>
<dbReference type="SUPFAM" id="SSF56436">
    <property type="entry name" value="C-type lectin-like"/>
    <property type="match status" value="1"/>
</dbReference>
<dbReference type="GO" id="GO:0005886">
    <property type="term" value="C:plasma membrane"/>
    <property type="evidence" value="ECO:0007669"/>
    <property type="project" value="UniProtKB-SubCell"/>
</dbReference>
<evidence type="ECO:0000256" key="5">
    <source>
        <dbReference type="SAM" id="Phobius"/>
    </source>
</evidence>
<evidence type="ECO:0000313" key="8">
    <source>
        <dbReference type="Proteomes" id="UP000606274"/>
    </source>
</evidence>
<dbReference type="PANTHER" id="PTHR45710">
    <property type="entry name" value="C-TYPE LECTIN DOMAIN-CONTAINING PROTEIN 180"/>
    <property type="match status" value="1"/>
</dbReference>
<gene>
    <name evidence="7" type="ORF">HF521_015136</name>
</gene>
<keyword evidence="3" id="KW-0175">Coiled coil</keyword>
<accession>A0A8T0A709</accession>
<dbReference type="Proteomes" id="UP000606274">
    <property type="component" value="Unassembled WGS sequence"/>
</dbReference>
<keyword evidence="2" id="KW-0430">Lectin</keyword>
<dbReference type="InterPro" id="IPR033989">
    <property type="entry name" value="CD209-like_CTLD"/>
</dbReference>
<sequence>MTTQQPEMSQTVEYVSYTEDRGEHIERVVEIYESADAVRDHNQKPKNDPNMKTQQPGTQNFSEVPDIIKAQKGSLELEDIKRTTQIHTENTGGDKKGSRCYTLSLVCMLLLCVLLLTAIIVLWTKFTTLNTENDQLQTIYNKLTVEKDQLQTSYLNLTIERNQLQTRYNNLTIERDQLQNEKDRLQRKLLDIDNNTSLGWVYFSSSFYYISYNERYWTESRKDCKNRNADLVIINSTEEQNFINNLLGKNGIGWIGLTDEDKEGVWKWVDNTSLTTGYWRSGEPNNYSGEDYAQIYKPDSIQSWIDQRSSVSARWICEKKF</sequence>
<feature type="domain" description="C-type lectin" evidence="6">
    <location>
        <begin position="203"/>
        <end position="318"/>
    </location>
</feature>
<evidence type="ECO:0000259" key="6">
    <source>
        <dbReference type="PROSITE" id="PS50041"/>
    </source>
</evidence>
<dbReference type="Gene3D" id="3.10.100.10">
    <property type="entry name" value="Mannose-Binding Protein A, subunit A"/>
    <property type="match status" value="1"/>
</dbReference>
<dbReference type="GO" id="GO:0030246">
    <property type="term" value="F:carbohydrate binding"/>
    <property type="evidence" value="ECO:0007669"/>
    <property type="project" value="UniProtKB-KW"/>
</dbReference>
<dbReference type="PROSITE" id="PS50041">
    <property type="entry name" value="C_TYPE_LECTIN_2"/>
    <property type="match status" value="1"/>
</dbReference>
<comment type="caution">
    <text evidence="7">The sequence shown here is derived from an EMBL/GenBank/DDBJ whole genome shotgun (WGS) entry which is preliminary data.</text>
</comment>
<dbReference type="InterPro" id="IPR016186">
    <property type="entry name" value="C-type_lectin-like/link_sf"/>
</dbReference>
<keyword evidence="5" id="KW-0472">Membrane</keyword>
<feature type="region of interest" description="Disordered" evidence="4">
    <location>
        <begin position="37"/>
        <end position="60"/>
    </location>
</feature>
<name>A0A8T0A709_SILME</name>
<feature type="compositionally biased region" description="Polar residues" evidence="4">
    <location>
        <begin position="50"/>
        <end position="60"/>
    </location>
</feature>
<dbReference type="Gene3D" id="1.20.5.400">
    <property type="match status" value="1"/>
</dbReference>
<feature type="transmembrane region" description="Helical" evidence="5">
    <location>
        <begin position="100"/>
        <end position="123"/>
    </location>
</feature>
<dbReference type="Pfam" id="PF00059">
    <property type="entry name" value="Lectin_C"/>
    <property type="match status" value="1"/>
</dbReference>
<keyword evidence="5" id="KW-0812">Transmembrane</keyword>
<keyword evidence="5" id="KW-1133">Transmembrane helix</keyword>
<evidence type="ECO:0000256" key="2">
    <source>
        <dbReference type="ARBA" id="ARBA00022734"/>
    </source>
</evidence>
<evidence type="ECO:0000313" key="7">
    <source>
        <dbReference type="EMBL" id="KAF7686743.1"/>
    </source>
</evidence>
<dbReference type="SMART" id="SM00034">
    <property type="entry name" value="CLECT"/>
    <property type="match status" value="1"/>
</dbReference>
<dbReference type="AlphaFoldDB" id="A0A8T0A709"/>
<comment type="subcellular location">
    <subcellularLocation>
        <location evidence="1">Cell membrane</location>
        <topology evidence="1">Single-pass type II membrane protein</topology>
    </subcellularLocation>
</comment>